<sequence>MARAVGSNTLDGVSPRRNRRHPAVTPVDIDRSRHGVDTLENWPDGQWRVRAVSGSSGKTYRCPGCDQEIRAGAGHLVCWPEGRIDDRRHWHTACWRARLRRGPVIQRSRNAPRYG</sequence>
<dbReference type="EMBL" id="AP023354">
    <property type="protein sequence ID" value="BCJ29842.1"/>
    <property type="molecule type" value="Genomic_DNA"/>
</dbReference>
<feature type="region of interest" description="Disordered" evidence="1">
    <location>
        <begin position="1"/>
        <end position="32"/>
    </location>
</feature>
<evidence type="ECO:0000313" key="2">
    <source>
        <dbReference type="EMBL" id="BCJ29842.1"/>
    </source>
</evidence>
<evidence type="ECO:0000256" key="1">
    <source>
        <dbReference type="SAM" id="MobiDB-lite"/>
    </source>
</evidence>
<dbReference type="AlphaFoldDB" id="A0A810L5D2"/>
<organism evidence="2 3">
    <name type="scientific">Actinocatenispora sera</name>
    <dbReference type="NCBI Taxonomy" id="390989"/>
    <lineage>
        <taxon>Bacteria</taxon>
        <taxon>Bacillati</taxon>
        <taxon>Actinomycetota</taxon>
        <taxon>Actinomycetes</taxon>
        <taxon>Micromonosporales</taxon>
        <taxon>Micromonosporaceae</taxon>
        <taxon>Actinocatenispora</taxon>
    </lineage>
</organism>
<proteinExistence type="predicted"/>
<dbReference type="KEGG" id="aser:Asera_39500"/>
<protein>
    <submittedName>
        <fullName evidence="2">ATP/GTP-binding protein</fullName>
    </submittedName>
</protein>
<accession>A0A810L5D2</accession>
<evidence type="ECO:0000313" key="3">
    <source>
        <dbReference type="Proteomes" id="UP000680750"/>
    </source>
</evidence>
<feature type="compositionally biased region" description="Polar residues" evidence="1">
    <location>
        <begin position="1"/>
        <end position="11"/>
    </location>
</feature>
<reference evidence="2" key="1">
    <citation type="submission" date="2020-08" db="EMBL/GenBank/DDBJ databases">
        <title>Whole genome shotgun sequence of Actinocatenispora sera NBRC 101916.</title>
        <authorList>
            <person name="Komaki H."/>
            <person name="Tamura T."/>
        </authorList>
    </citation>
    <scope>NUCLEOTIDE SEQUENCE</scope>
    <source>
        <strain evidence="2">NBRC 101916</strain>
    </source>
</reference>
<keyword evidence="3" id="KW-1185">Reference proteome</keyword>
<gene>
    <name evidence="2" type="ORF">Asera_39500</name>
</gene>
<name>A0A810L5D2_9ACTN</name>
<dbReference type="Proteomes" id="UP000680750">
    <property type="component" value="Chromosome"/>
</dbReference>